<dbReference type="PROSITE" id="PS50011">
    <property type="entry name" value="PROTEIN_KINASE_DOM"/>
    <property type="match status" value="1"/>
</dbReference>
<feature type="non-terminal residue" evidence="8">
    <location>
        <position position="1"/>
    </location>
</feature>
<evidence type="ECO:0000256" key="6">
    <source>
        <dbReference type="SAM" id="Phobius"/>
    </source>
</evidence>
<keyword evidence="1" id="KW-0723">Serine/threonine-protein kinase</keyword>
<evidence type="ECO:0000313" key="8">
    <source>
        <dbReference type="EMBL" id="GMI21075.1"/>
    </source>
</evidence>
<feature type="transmembrane region" description="Helical" evidence="6">
    <location>
        <begin position="26"/>
        <end position="47"/>
    </location>
</feature>
<keyword evidence="6" id="KW-0472">Membrane</keyword>
<name>A0ABQ6M7I9_9STRA</name>
<keyword evidence="4" id="KW-0418">Kinase</keyword>
<evidence type="ECO:0000313" key="9">
    <source>
        <dbReference type="Proteomes" id="UP001165060"/>
    </source>
</evidence>
<keyword evidence="6" id="KW-1133">Transmembrane helix</keyword>
<evidence type="ECO:0000256" key="4">
    <source>
        <dbReference type="ARBA" id="ARBA00022777"/>
    </source>
</evidence>
<evidence type="ECO:0000259" key="7">
    <source>
        <dbReference type="PROSITE" id="PS50011"/>
    </source>
</evidence>
<keyword evidence="6" id="KW-0812">Transmembrane</keyword>
<dbReference type="SUPFAM" id="SSF56112">
    <property type="entry name" value="Protein kinase-like (PK-like)"/>
    <property type="match status" value="1"/>
</dbReference>
<dbReference type="PANTHER" id="PTHR24349">
    <property type="entry name" value="SERINE/THREONINE-PROTEIN KINASE"/>
    <property type="match status" value="1"/>
</dbReference>
<evidence type="ECO:0000256" key="1">
    <source>
        <dbReference type="ARBA" id="ARBA00022527"/>
    </source>
</evidence>
<keyword evidence="3" id="KW-0547">Nucleotide-binding</keyword>
<keyword evidence="9" id="KW-1185">Reference proteome</keyword>
<gene>
    <name evidence="8" type="ORF">TeGR_g9350</name>
</gene>
<dbReference type="Gene3D" id="1.10.510.10">
    <property type="entry name" value="Transferase(Phosphotransferase) domain 1"/>
    <property type="match status" value="1"/>
</dbReference>
<evidence type="ECO:0000256" key="5">
    <source>
        <dbReference type="ARBA" id="ARBA00022840"/>
    </source>
</evidence>
<dbReference type="InterPro" id="IPR000719">
    <property type="entry name" value="Prot_kinase_dom"/>
</dbReference>
<comment type="caution">
    <text evidence="8">The sequence shown here is derived from an EMBL/GenBank/DDBJ whole genome shotgun (WGS) entry which is preliminary data.</text>
</comment>
<protein>
    <recommendedName>
        <fullName evidence="7">Protein kinase domain-containing protein</fullName>
    </recommendedName>
</protein>
<dbReference type="Proteomes" id="UP001165060">
    <property type="component" value="Unassembled WGS sequence"/>
</dbReference>
<sequence length="116" mass="12854">PPPPLPFPLVSPEVVESTTPFDGFSVDLWACGVILFIMLTGVPPFDMASKSDQRFMMVGSGRLTEMLSSWRMSVSADASDLLQNMLWPDPAKRLTLEQVMAHRWCQNPDISEPAST</sequence>
<proteinExistence type="predicted"/>
<keyword evidence="5" id="KW-0067">ATP-binding</keyword>
<organism evidence="8 9">
    <name type="scientific">Tetraparma gracilis</name>
    <dbReference type="NCBI Taxonomy" id="2962635"/>
    <lineage>
        <taxon>Eukaryota</taxon>
        <taxon>Sar</taxon>
        <taxon>Stramenopiles</taxon>
        <taxon>Ochrophyta</taxon>
        <taxon>Bolidophyceae</taxon>
        <taxon>Parmales</taxon>
        <taxon>Triparmaceae</taxon>
        <taxon>Tetraparma</taxon>
    </lineage>
</organism>
<dbReference type="Pfam" id="PF00069">
    <property type="entry name" value="Pkinase"/>
    <property type="match status" value="1"/>
</dbReference>
<feature type="domain" description="Protein kinase" evidence="7">
    <location>
        <begin position="1"/>
        <end position="105"/>
    </location>
</feature>
<evidence type="ECO:0000256" key="3">
    <source>
        <dbReference type="ARBA" id="ARBA00022741"/>
    </source>
</evidence>
<keyword evidence="2" id="KW-0808">Transferase</keyword>
<dbReference type="InterPro" id="IPR011009">
    <property type="entry name" value="Kinase-like_dom_sf"/>
</dbReference>
<evidence type="ECO:0000256" key="2">
    <source>
        <dbReference type="ARBA" id="ARBA00022679"/>
    </source>
</evidence>
<accession>A0ABQ6M7I9</accession>
<dbReference type="EMBL" id="BRYB01003813">
    <property type="protein sequence ID" value="GMI21075.1"/>
    <property type="molecule type" value="Genomic_DNA"/>
</dbReference>
<dbReference type="InterPro" id="IPR050205">
    <property type="entry name" value="CDPK_Ser/Thr_kinases"/>
</dbReference>
<reference evidence="8 9" key="1">
    <citation type="journal article" date="2023" name="Commun. Biol.">
        <title>Genome analysis of Parmales, the sister group of diatoms, reveals the evolutionary specialization of diatoms from phago-mixotrophs to photoautotrophs.</title>
        <authorList>
            <person name="Ban H."/>
            <person name="Sato S."/>
            <person name="Yoshikawa S."/>
            <person name="Yamada K."/>
            <person name="Nakamura Y."/>
            <person name="Ichinomiya M."/>
            <person name="Sato N."/>
            <person name="Blanc-Mathieu R."/>
            <person name="Endo H."/>
            <person name="Kuwata A."/>
            <person name="Ogata H."/>
        </authorList>
    </citation>
    <scope>NUCLEOTIDE SEQUENCE [LARGE SCALE GENOMIC DNA]</scope>
</reference>